<keyword evidence="2" id="KW-1133">Transmembrane helix</keyword>
<dbReference type="InterPro" id="IPR021449">
    <property type="entry name" value="DUF3099"/>
</dbReference>
<keyword evidence="2" id="KW-0472">Membrane</keyword>
<sequence>MSDHNHPQDEPVEHIDGEAVERPPKRIRPWVGRTPAALITDATQTVSQHRHQREVVYTILQVLRIPLLALAMVMWGVYGQWGVGLLLLMISVPLPGLAVVFANEKASKRDRRSQSVYKPGQARLAQQRHQQLSAPTQPELEAPETIDEVKDEDERPEHH</sequence>
<comment type="caution">
    <text evidence="3">The sequence shown here is derived from an EMBL/GenBank/DDBJ whole genome shotgun (WGS) entry which is preliminary data.</text>
</comment>
<feature type="region of interest" description="Disordered" evidence="1">
    <location>
        <begin position="1"/>
        <end position="26"/>
    </location>
</feature>
<dbReference type="Proteomes" id="UP001180840">
    <property type="component" value="Unassembled WGS sequence"/>
</dbReference>
<evidence type="ECO:0000313" key="3">
    <source>
        <dbReference type="EMBL" id="MDR7329496.1"/>
    </source>
</evidence>
<feature type="compositionally biased region" description="Low complexity" evidence="1">
    <location>
        <begin position="121"/>
        <end position="132"/>
    </location>
</feature>
<accession>A0ABU1ZX36</accession>
<feature type="compositionally biased region" description="Acidic residues" evidence="1">
    <location>
        <begin position="141"/>
        <end position="151"/>
    </location>
</feature>
<evidence type="ECO:0000313" key="4">
    <source>
        <dbReference type="Proteomes" id="UP001180840"/>
    </source>
</evidence>
<keyword evidence="4" id="KW-1185">Reference proteome</keyword>
<keyword evidence="2" id="KW-0812">Transmembrane</keyword>
<protein>
    <recommendedName>
        <fullName evidence="5">DUF3099 domain-containing protein</fullName>
    </recommendedName>
</protein>
<feature type="region of interest" description="Disordered" evidence="1">
    <location>
        <begin position="108"/>
        <end position="159"/>
    </location>
</feature>
<reference evidence="3" key="1">
    <citation type="submission" date="2023-07" db="EMBL/GenBank/DDBJ databases">
        <title>Sequencing the genomes of 1000 actinobacteria strains.</title>
        <authorList>
            <person name="Klenk H.-P."/>
        </authorList>
    </citation>
    <scope>NUCLEOTIDE SEQUENCE</scope>
    <source>
        <strain evidence="3">DSM 107476</strain>
    </source>
</reference>
<proteinExistence type="predicted"/>
<evidence type="ECO:0000256" key="2">
    <source>
        <dbReference type="SAM" id="Phobius"/>
    </source>
</evidence>
<feature type="transmembrane region" description="Helical" evidence="2">
    <location>
        <begin position="55"/>
        <end position="75"/>
    </location>
</feature>
<evidence type="ECO:0008006" key="5">
    <source>
        <dbReference type="Google" id="ProtNLM"/>
    </source>
</evidence>
<organism evidence="3 4">
    <name type="scientific">Corynebacterium guangdongense</name>
    <dbReference type="NCBI Taxonomy" id="1783348"/>
    <lineage>
        <taxon>Bacteria</taxon>
        <taxon>Bacillati</taxon>
        <taxon>Actinomycetota</taxon>
        <taxon>Actinomycetes</taxon>
        <taxon>Mycobacteriales</taxon>
        <taxon>Corynebacteriaceae</taxon>
        <taxon>Corynebacterium</taxon>
    </lineage>
</organism>
<feature type="transmembrane region" description="Helical" evidence="2">
    <location>
        <begin position="81"/>
        <end position="102"/>
    </location>
</feature>
<feature type="compositionally biased region" description="Basic and acidic residues" evidence="1">
    <location>
        <begin position="1"/>
        <end position="24"/>
    </location>
</feature>
<dbReference type="RefSeq" id="WP_290194298.1">
    <property type="nucleotide sequence ID" value="NZ_CP047654.1"/>
</dbReference>
<dbReference type="Pfam" id="PF11298">
    <property type="entry name" value="DUF3099"/>
    <property type="match status" value="1"/>
</dbReference>
<gene>
    <name evidence="3" type="ORF">J2S39_001172</name>
</gene>
<dbReference type="EMBL" id="JAVDXZ010000001">
    <property type="protein sequence ID" value="MDR7329496.1"/>
    <property type="molecule type" value="Genomic_DNA"/>
</dbReference>
<evidence type="ECO:0000256" key="1">
    <source>
        <dbReference type="SAM" id="MobiDB-lite"/>
    </source>
</evidence>
<name>A0ABU1ZX36_9CORY</name>